<dbReference type="EMBL" id="JBHUGH010000013">
    <property type="protein sequence ID" value="MFD1913914.1"/>
    <property type="molecule type" value="Genomic_DNA"/>
</dbReference>
<protein>
    <recommendedName>
        <fullName evidence="1">Aspartyl/glutamyl-tRNA(Asn/Gln) amidotransferase subunit C</fullName>
        <shortName evidence="1">Asp/Glu-ADT subunit C</shortName>
        <ecNumber evidence="1">6.3.5.-</ecNumber>
    </recommendedName>
</protein>
<dbReference type="Gene3D" id="1.10.20.60">
    <property type="entry name" value="Glu-tRNAGln amidotransferase C subunit, N-terminal domain"/>
    <property type="match status" value="1"/>
</dbReference>
<reference evidence="3" key="1">
    <citation type="journal article" date="2019" name="Int. J. Syst. Evol. Microbiol.">
        <title>The Global Catalogue of Microorganisms (GCM) 10K type strain sequencing project: providing services to taxonomists for standard genome sequencing and annotation.</title>
        <authorList>
            <consortium name="The Broad Institute Genomics Platform"/>
            <consortium name="The Broad Institute Genome Sequencing Center for Infectious Disease"/>
            <person name="Wu L."/>
            <person name="Ma J."/>
        </authorList>
    </citation>
    <scope>NUCLEOTIDE SEQUENCE [LARGE SCALE GENOMIC DNA]</scope>
    <source>
        <strain evidence="3">CGMCC 4.7242</strain>
    </source>
</reference>
<dbReference type="PANTHER" id="PTHR15004">
    <property type="entry name" value="GLUTAMYL-TRNA(GLN) AMIDOTRANSFERASE SUBUNIT C, MITOCHONDRIAL"/>
    <property type="match status" value="1"/>
</dbReference>
<evidence type="ECO:0000313" key="2">
    <source>
        <dbReference type="EMBL" id="MFD1913914.1"/>
    </source>
</evidence>
<proteinExistence type="inferred from homology"/>
<keyword evidence="3" id="KW-1185">Reference proteome</keyword>
<comment type="catalytic activity">
    <reaction evidence="1">
        <text>L-aspartyl-tRNA(Asn) + L-glutamine + ATP + H2O = L-asparaginyl-tRNA(Asn) + L-glutamate + ADP + phosphate + 2 H(+)</text>
        <dbReference type="Rhea" id="RHEA:14513"/>
        <dbReference type="Rhea" id="RHEA-COMP:9674"/>
        <dbReference type="Rhea" id="RHEA-COMP:9677"/>
        <dbReference type="ChEBI" id="CHEBI:15377"/>
        <dbReference type="ChEBI" id="CHEBI:15378"/>
        <dbReference type="ChEBI" id="CHEBI:29985"/>
        <dbReference type="ChEBI" id="CHEBI:30616"/>
        <dbReference type="ChEBI" id="CHEBI:43474"/>
        <dbReference type="ChEBI" id="CHEBI:58359"/>
        <dbReference type="ChEBI" id="CHEBI:78515"/>
        <dbReference type="ChEBI" id="CHEBI:78516"/>
        <dbReference type="ChEBI" id="CHEBI:456216"/>
    </reaction>
</comment>
<sequence length="95" mass="10411">MSIDIDTARRVAKLARIKVEEGDLPALAGELSNILTFMEQLNEVDVEGVEPMTSVTPQRLKRRADVVTDGGMQEKVLSNAPDAREGFFAVPKVVE</sequence>
<comment type="function">
    <text evidence="1">Allows the formation of correctly charged Asn-tRNA(Asn) or Gln-tRNA(Gln) through the transamidation of misacylated Asp-tRNA(Asn) or Glu-tRNA(Gln) in organisms which lack either or both of asparaginyl-tRNA or glutaminyl-tRNA synthetases. The reaction takes place in the presence of glutamine and ATP through an activated phospho-Asp-tRNA(Asn) or phospho-Glu-tRNA(Gln).</text>
</comment>
<dbReference type="SUPFAM" id="SSF141000">
    <property type="entry name" value="Glu-tRNAGln amidotransferase C subunit"/>
    <property type="match status" value="1"/>
</dbReference>
<gene>
    <name evidence="1 2" type="primary">gatC</name>
    <name evidence="2" type="ORF">ACFSGJ_17000</name>
</gene>
<evidence type="ECO:0000256" key="1">
    <source>
        <dbReference type="HAMAP-Rule" id="MF_00122"/>
    </source>
</evidence>
<keyword evidence="1" id="KW-0547">Nucleotide-binding</keyword>
<dbReference type="HAMAP" id="MF_00122">
    <property type="entry name" value="GatC"/>
    <property type="match status" value="1"/>
</dbReference>
<dbReference type="RefSeq" id="WP_390264592.1">
    <property type="nucleotide sequence ID" value="NZ_JBHUGH010000013.1"/>
</dbReference>
<comment type="catalytic activity">
    <reaction evidence="1">
        <text>L-glutamyl-tRNA(Gln) + L-glutamine + ATP + H2O = L-glutaminyl-tRNA(Gln) + L-glutamate + ADP + phosphate + H(+)</text>
        <dbReference type="Rhea" id="RHEA:17521"/>
        <dbReference type="Rhea" id="RHEA-COMP:9681"/>
        <dbReference type="Rhea" id="RHEA-COMP:9684"/>
        <dbReference type="ChEBI" id="CHEBI:15377"/>
        <dbReference type="ChEBI" id="CHEBI:15378"/>
        <dbReference type="ChEBI" id="CHEBI:29985"/>
        <dbReference type="ChEBI" id="CHEBI:30616"/>
        <dbReference type="ChEBI" id="CHEBI:43474"/>
        <dbReference type="ChEBI" id="CHEBI:58359"/>
        <dbReference type="ChEBI" id="CHEBI:78520"/>
        <dbReference type="ChEBI" id="CHEBI:78521"/>
        <dbReference type="ChEBI" id="CHEBI:456216"/>
    </reaction>
</comment>
<comment type="subunit">
    <text evidence="1">Heterotrimer of A, B and C subunits.</text>
</comment>
<organism evidence="2 3">
    <name type="scientific">Halodurantibacterium flavum</name>
    <dbReference type="NCBI Taxonomy" id="1382802"/>
    <lineage>
        <taxon>Bacteria</taxon>
        <taxon>Pseudomonadati</taxon>
        <taxon>Pseudomonadota</taxon>
        <taxon>Alphaproteobacteria</taxon>
        <taxon>Rhodobacterales</taxon>
        <taxon>Paracoccaceae</taxon>
        <taxon>Halodurantibacterium</taxon>
    </lineage>
</organism>
<dbReference type="Proteomes" id="UP001597353">
    <property type="component" value="Unassembled WGS sequence"/>
</dbReference>
<keyword evidence="1" id="KW-0436">Ligase</keyword>
<dbReference type="PANTHER" id="PTHR15004:SF0">
    <property type="entry name" value="GLUTAMYL-TRNA(GLN) AMIDOTRANSFERASE SUBUNIT C, MITOCHONDRIAL"/>
    <property type="match status" value="1"/>
</dbReference>
<name>A0ABW4S8Y7_9RHOB</name>
<dbReference type="InterPro" id="IPR036113">
    <property type="entry name" value="Asp/Glu-ADT_sf_sub_c"/>
</dbReference>
<dbReference type="EC" id="6.3.5.-" evidence="1"/>
<comment type="similarity">
    <text evidence="1">Belongs to the GatC family.</text>
</comment>
<evidence type="ECO:0000313" key="3">
    <source>
        <dbReference type="Proteomes" id="UP001597353"/>
    </source>
</evidence>
<dbReference type="InterPro" id="IPR003837">
    <property type="entry name" value="GatC"/>
</dbReference>
<dbReference type="NCBIfam" id="TIGR00135">
    <property type="entry name" value="gatC"/>
    <property type="match status" value="1"/>
</dbReference>
<comment type="caution">
    <text evidence="2">The sequence shown here is derived from an EMBL/GenBank/DDBJ whole genome shotgun (WGS) entry which is preliminary data.</text>
</comment>
<dbReference type="Pfam" id="PF02686">
    <property type="entry name" value="GatC"/>
    <property type="match status" value="1"/>
</dbReference>
<accession>A0ABW4S8Y7</accession>
<keyword evidence="1" id="KW-0648">Protein biosynthesis</keyword>
<keyword evidence="1" id="KW-0067">ATP-binding</keyword>